<accession>A0A8J8Q5H9</accession>
<feature type="transmembrane region" description="Helical" evidence="9">
    <location>
        <begin position="277"/>
        <end position="305"/>
    </location>
</feature>
<evidence type="ECO:0000256" key="3">
    <source>
        <dbReference type="ARBA" id="ARBA00022475"/>
    </source>
</evidence>
<comment type="subcellular location">
    <subcellularLocation>
        <location evidence="1">Cell membrane</location>
        <topology evidence="1">Multi-pass membrane protein</topology>
    </subcellularLocation>
</comment>
<comment type="caution">
    <text evidence="12">The sequence shown here is derived from an EMBL/GenBank/DDBJ whole genome shotgun (WGS) entry which is preliminary data.</text>
</comment>
<dbReference type="PROSITE" id="PS50893">
    <property type="entry name" value="ABC_TRANSPORTER_2"/>
    <property type="match status" value="1"/>
</dbReference>
<dbReference type="Gene3D" id="3.40.50.300">
    <property type="entry name" value="P-loop containing nucleotide triphosphate hydrolases"/>
    <property type="match status" value="1"/>
</dbReference>
<evidence type="ECO:0000256" key="6">
    <source>
        <dbReference type="ARBA" id="ARBA00022840"/>
    </source>
</evidence>
<feature type="transmembrane region" description="Helical" evidence="9">
    <location>
        <begin position="155"/>
        <end position="179"/>
    </location>
</feature>
<evidence type="ECO:0000256" key="8">
    <source>
        <dbReference type="ARBA" id="ARBA00023136"/>
    </source>
</evidence>
<dbReference type="RefSeq" id="WP_148857894.1">
    <property type="nucleotide sequence ID" value="NZ_PHNJ01000004.1"/>
</dbReference>
<dbReference type="OrthoDB" id="121502at2157"/>
<evidence type="ECO:0000256" key="2">
    <source>
        <dbReference type="ARBA" id="ARBA00022448"/>
    </source>
</evidence>
<reference evidence="12" key="1">
    <citation type="submission" date="2017-11" db="EMBL/GenBank/DDBJ databases">
        <authorList>
            <person name="Kajale S.C."/>
            <person name="Sharma A."/>
        </authorList>
    </citation>
    <scope>NUCLEOTIDE SEQUENCE</scope>
    <source>
        <strain evidence="12">LS1_42</strain>
    </source>
</reference>
<feature type="domain" description="ABC transmembrane type-1" evidence="11">
    <location>
        <begin position="25"/>
        <end position="314"/>
    </location>
</feature>
<keyword evidence="7 9" id="KW-1133">Transmembrane helix</keyword>
<feature type="transmembrane region" description="Helical" evidence="9">
    <location>
        <begin position="21"/>
        <end position="49"/>
    </location>
</feature>
<dbReference type="SMART" id="SM00382">
    <property type="entry name" value="AAA"/>
    <property type="match status" value="1"/>
</dbReference>
<evidence type="ECO:0000256" key="4">
    <source>
        <dbReference type="ARBA" id="ARBA00022692"/>
    </source>
</evidence>
<dbReference type="InterPro" id="IPR003439">
    <property type="entry name" value="ABC_transporter-like_ATP-bd"/>
</dbReference>
<dbReference type="AlphaFoldDB" id="A0A8J8Q5H9"/>
<dbReference type="PROSITE" id="PS50929">
    <property type="entry name" value="ABC_TM1F"/>
    <property type="match status" value="1"/>
</dbReference>
<keyword evidence="5" id="KW-0547">Nucleotide-binding</keyword>
<evidence type="ECO:0000256" key="1">
    <source>
        <dbReference type="ARBA" id="ARBA00004651"/>
    </source>
</evidence>
<gene>
    <name evidence="12" type="ORF">CV102_10320</name>
</gene>
<feature type="domain" description="ABC transporter" evidence="10">
    <location>
        <begin position="358"/>
        <end position="591"/>
    </location>
</feature>
<dbReference type="GO" id="GO:0005524">
    <property type="term" value="F:ATP binding"/>
    <property type="evidence" value="ECO:0007669"/>
    <property type="project" value="UniProtKB-KW"/>
</dbReference>
<evidence type="ECO:0000256" key="5">
    <source>
        <dbReference type="ARBA" id="ARBA00022741"/>
    </source>
</evidence>
<dbReference type="GO" id="GO:0015421">
    <property type="term" value="F:ABC-type oligopeptide transporter activity"/>
    <property type="evidence" value="ECO:0007669"/>
    <property type="project" value="TreeGrafter"/>
</dbReference>
<dbReference type="InterPro" id="IPR039421">
    <property type="entry name" value="Type_1_exporter"/>
</dbReference>
<dbReference type="Gene3D" id="1.20.1560.10">
    <property type="entry name" value="ABC transporter type 1, transmembrane domain"/>
    <property type="match status" value="1"/>
</dbReference>
<dbReference type="PROSITE" id="PS00211">
    <property type="entry name" value="ABC_TRANSPORTER_1"/>
    <property type="match status" value="1"/>
</dbReference>
<dbReference type="InterPro" id="IPR017871">
    <property type="entry name" value="ABC_transporter-like_CS"/>
</dbReference>
<keyword evidence="4 9" id="KW-0812">Transmembrane</keyword>
<keyword evidence="13" id="KW-1185">Reference proteome</keyword>
<evidence type="ECO:0000313" key="12">
    <source>
        <dbReference type="EMBL" id="TYL38893.1"/>
    </source>
</evidence>
<dbReference type="FunFam" id="3.40.50.300:FF:000221">
    <property type="entry name" value="Multidrug ABC transporter ATP-binding protein"/>
    <property type="match status" value="1"/>
</dbReference>
<dbReference type="PANTHER" id="PTHR43394:SF1">
    <property type="entry name" value="ATP-BINDING CASSETTE SUB-FAMILY B MEMBER 10, MITOCHONDRIAL"/>
    <property type="match status" value="1"/>
</dbReference>
<dbReference type="Proteomes" id="UP000766904">
    <property type="component" value="Unassembled WGS sequence"/>
</dbReference>
<evidence type="ECO:0000256" key="7">
    <source>
        <dbReference type="ARBA" id="ARBA00022989"/>
    </source>
</evidence>
<dbReference type="InterPro" id="IPR011527">
    <property type="entry name" value="ABC1_TM_dom"/>
</dbReference>
<feature type="transmembrane region" description="Helical" evidence="9">
    <location>
        <begin position="185"/>
        <end position="202"/>
    </location>
</feature>
<dbReference type="Pfam" id="PF00005">
    <property type="entry name" value="ABC_tran"/>
    <property type="match status" value="1"/>
</dbReference>
<dbReference type="EMBL" id="PHNJ01000004">
    <property type="protein sequence ID" value="TYL38893.1"/>
    <property type="molecule type" value="Genomic_DNA"/>
</dbReference>
<evidence type="ECO:0000259" key="10">
    <source>
        <dbReference type="PROSITE" id="PS50893"/>
    </source>
</evidence>
<dbReference type="SUPFAM" id="SSF52540">
    <property type="entry name" value="P-loop containing nucleoside triphosphate hydrolases"/>
    <property type="match status" value="1"/>
</dbReference>
<proteinExistence type="predicted"/>
<keyword evidence="3" id="KW-1003">Cell membrane</keyword>
<name>A0A8J8Q5H9_9EURY</name>
<keyword evidence="2" id="KW-0813">Transport</keyword>
<organism evidence="12 13">
    <name type="scientific">Natronococcus pandeyae</name>
    <dbReference type="NCBI Taxonomy" id="2055836"/>
    <lineage>
        <taxon>Archaea</taxon>
        <taxon>Methanobacteriati</taxon>
        <taxon>Methanobacteriota</taxon>
        <taxon>Stenosarchaea group</taxon>
        <taxon>Halobacteria</taxon>
        <taxon>Halobacteriales</taxon>
        <taxon>Natrialbaceae</taxon>
        <taxon>Natronococcus</taxon>
    </lineage>
</organism>
<dbReference type="PANTHER" id="PTHR43394">
    <property type="entry name" value="ATP-DEPENDENT PERMEASE MDL1, MITOCHONDRIAL"/>
    <property type="match status" value="1"/>
</dbReference>
<dbReference type="InterPro" id="IPR036640">
    <property type="entry name" value="ABC1_TM_sf"/>
</dbReference>
<dbReference type="GO" id="GO:0005886">
    <property type="term" value="C:plasma membrane"/>
    <property type="evidence" value="ECO:0007669"/>
    <property type="project" value="UniProtKB-SubCell"/>
</dbReference>
<evidence type="ECO:0000259" key="11">
    <source>
        <dbReference type="PROSITE" id="PS50929"/>
    </source>
</evidence>
<dbReference type="Pfam" id="PF00664">
    <property type="entry name" value="ABC_membrane"/>
    <property type="match status" value="1"/>
</dbReference>
<dbReference type="InterPro" id="IPR003593">
    <property type="entry name" value="AAA+_ATPase"/>
</dbReference>
<evidence type="ECO:0000256" key="9">
    <source>
        <dbReference type="SAM" id="Phobius"/>
    </source>
</evidence>
<sequence length="595" mass="64968">MEDVTLRRKLRALWRVARYDPLLVVLIVVLSLLTAVLEGVSIGFLLPIIEQMSGGGDPNDGEFIVQAFERVYRAVGVPLTLGTLIGGVGLAMSVRYASNFAVAWLQALLGTRYVRDVMRDLYDGCLDARLAELDEHGSDELLNAVITEVGYPERILLSITSIVQQSLLCLVYVAIALYLAPTLTLAAAVVLGSLVIAVHRVVRPAYATGSRTAEANETIQQLAQSGIQGRRDVRLYRLQDRLAAAFEAATDEYTDAAVTLQRNEALLRNAYRLLSMAFILVLIYVSIVVASLSIGALAVFLFAMYRLAPRISTLNDLAYHVDGTLPHLIRLQTLRARLEANDERTAGGDTPPDDIETIRFDDVSFSYGDRPVVRNLSVTLRRPEFVAFVGESGAGKSTVASLITRLYEPDDGAILANGTSIESYDVSAWRSKIAMVHQEPYIFDETLRFNLVVGSPDATDREIERACEIAGVTEFVDQLPARYDTELGDEGIRLSGGQKQRVALARALVTDADVLVLDEATSDVDAAIEADIHAAIADAYADRLTIVIAHRLSAVSGADRIYLVDDGRIANRGTHQSLLADEGKYTELVEAQQQS</sequence>
<evidence type="ECO:0000313" key="13">
    <source>
        <dbReference type="Proteomes" id="UP000766904"/>
    </source>
</evidence>
<dbReference type="SUPFAM" id="SSF90123">
    <property type="entry name" value="ABC transporter transmembrane region"/>
    <property type="match status" value="1"/>
</dbReference>
<dbReference type="GO" id="GO:0016887">
    <property type="term" value="F:ATP hydrolysis activity"/>
    <property type="evidence" value="ECO:0007669"/>
    <property type="project" value="InterPro"/>
</dbReference>
<protein>
    <submittedName>
        <fullName evidence="12">ABC transporter ATP-binding protein</fullName>
    </submittedName>
</protein>
<dbReference type="InterPro" id="IPR027417">
    <property type="entry name" value="P-loop_NTPase"/>
</dbReference>
<keyword evidence="8 9" id="KW-0472">Membrane</keyword>
<keyword evidence="6 12" id="KW-0067">ATP-binding</keyword>